<evidence type="ECO:0000256" key="1">
    <source>
        <dbReference type="SAM" id="MobiDB-lite"/>
    </source>
</evidence>
<dbReference type="Proteomes" id="UP001187315">
    <property type="component" value="Unassembled WGS sequence"/>
</dbReference>
<dbReference type="EMBL" id="JAVHJS010000001">
    <property type="protein sequence ID" value="KAK2868534.1"/>
    <property type="molecule type" value="Genomic_DNA"/>
</dbReference>
<keyword evidence="3" id="KW-1185">Reference proteome</keyword>
<evidence type="ECO:0000313" key="3">
    <source>
        <dbReference type="Proteomes" id="UP001187315"/>
    </source>
</evidence>
<organism evidence="2 3">
    <name type="scientific">Tachysurus vachellii</name>
    <name type="common">Darkbarbel catfish</name>
    <name type="synonym">Pelteobagrus vachellii</name>
    <dbReference type="NCBI Taxonomy" id="175792"/>
    <lineage>
        <taxon>Eukaryota</taxon>
        <taxon>Metazoa</taxon>
        <taxon>Chordata</taxon>
        <taxon>Craniata</taxon>
        <taxon>Vertebrata</taxon>
        <taxon>Euteleostomi</taxon>
        <taxon>Actinopterygii</taxon>
        <taxon>Neopterygii</taxon>
        <taxon>Teleostei</taxon>
        <taxon>Ostariophysi</taxon>
        <taxon>Siluriformes</taxon>
        <taxon>Bagridae</taxon>
        <taxon>Tachysurus</taxon>
    </lineage>
</organism>
<accession>A0AA88TAF7</accession>
<sequence>MNTRAQRRTIGRQIKEAEGVQAADTVKSGEYKETVTETTKKQCDNRDEITVSLNTETVEPPATGRAEFPALAASGAVFSEVSGTESDSAAAAMSNTDIPVKRLPEVSSTETNPVSGEEEITVGEGNVMMEENSDAVMMETEQVAFKTH</sequence>
<proteinExistence type="predicted"/>
<evidence type="ECO:0000313" key="2">
    <source>
        <dbReference type="EMBL" id="KAK2868534.1"/>
    </source>
</evidence>
<reference evidence="2" key="1">
    <citation type="submission" date="2023-08" db="EMBL/GenBank/DDBJ databases">
        <title>Pelteobagrus vachellii genome.</title>
        <authorList>
            <person name="Liu H."/>
        </authorList>
    </citation>
    <scope>NUCLEOTIDE SEQUENCE</scope>
    <source>
        <strain evidence="2">PRFRI_2022a</strain>
        <tissue evidence="2">Muscle</tissue>
    </source>
</reference>
<protein>
    <submittedName>
        <fullName evidence="2">Uncharacterized protein</fullName>
    </submittedName>
</protein>
<comment type="caution">
    <text evidence="2">The sequence shown here is derived from an EMBL/GenBank/DDBJ whole genome shotgun (WGS) entry which is preliminary data.</text>
</comment>
<feature type="region of interest" description="Disordered" evidence="1">
    <location>
        <begin position="101"/>
        <end position="120"/>
    </location>
</feature>
<gene>
    <name evidence="2" type="ORF">Q7C36_000405</name>
</gene>
<dbReference type="AlphaFoldDB" id="A0AA88TAF7"/>
<name>A0AA88TAF7_TACVA</name>